<dbReference type="AlphaFoldDB" id="A0A835ZAQ4"/>
<keyword evidence="5 9" id="KW-0375">Hydrogen ion transport</keyword>
<feature type="transmembrane region" description="Helical" evidence="9">
    <location>
        <begin position="467"/>
        <end position="492"/>
    </location>
</feature>
<feature type="transmembrane region" description="Helical" evidence="9">
    <location>
        <begin position="743"/>
        <end position="761"/>
    </location>
</feature>
<feature type="transmembrane region" description="Helical" evidence="9">
    <location>
        <begin position="513"/>
        <end position="533"/>
    </location>
</feature>
<evidence type="ECO:0000256" key="6">
    <source>
        <dbReference type="ARBA" id="ARBA00022989"/>
    </source>
</evidence>
<name>A0A835ZAQ4_9STRA</name>
<gene>
    <name evidence="12" type="ORF">JKP88DRAFT_271857</name>
</gene>
<proteinExistence type="inferred from homology"/>
<comment type="similarity">
    <text evidence="2 9">Belongs to the V-ATPase 116 kDa subunit family.</text>
</comment>
<evidence type="ECO:0000256" key="8">
    <source>
        <dbReference type="ARBA" id="ARBA00023136"/>
    </source>
</evidence>
<keyword evidence="4 9" id="KW-0812">Transmembrane</keyword>
<feature type="coiled-coil region" evidence="10">
    <location>
        <begin position="120"/>
        <end position="147"/>
    </location>
</feature>
<evidence type="ECO:0000256" key="7">
    <source>
        <dbReference type="ARBA" id="ARBA00023065"/>
    </source>
</evidence>
<evidence type="ECO:0000256" key="11">
    <source>
        <dbReference type="SAM" id="MobiDB-lite"/>
    </source>
</evidence>
<keyword evidence="10" id="KW-0175">Coiled coil</keyword>
<evidence type="ECO:0000256" key="10">
    <source>
        <dbReference type="SAM" id="Coils"/>
    </source>
</evidence>
<dbReference type="GO" id="GO:0051117">
    <property type="term" value="F:ATPase binding"/>
    <property type="evidence" value="ECO:0007669"/>
    <property type="project" value="TreeGrafter"/>
</dbReference>
<comment type="function">
    <text evidence="9">Essential component of the vacuolar proton pump (V-ATPase), a multimeric enzyme that catalyzes the translocation of protons across the membranes. Required for assembly and activity of the V-ATPase.</text>
</comment>
<dbReference type="PIRSF" id="PIRSF001293">
    <property type="entry name" value="ATP6V0A1"/>
    <property type="match status" value="1"/>
</dbReference>
<protein>
    <recommendedName>
        <fullName evidence="9">V-type proton ATPase subunit a</fullName>
    </recommendedName>
</protein>
<keyword evidence="13" id="KW-1185">Reference proteome</keyword>
<keyword evidence="3 9" id="KW-0813">Transport</keyword>
<accession>A0A835ZAQ4</accession>
<evidence type="ECO:0000256" key="4">
    <source>
        <dbReference type="ARBA" id="ARBA00022692"/>
    </source>
</evidence>
<dbReference type="Pfam" id="PF01496">
    <property type="entry name" value="V_ATPase_I"/>
    <property type="match status" value="1"/>
</dbReference>
<feature type="transmembrane region" description="Helical" evidence="9">
    <location>
        <begin position="599"/>
        <end position="617"/>
    </location>
</feature>
<keyword evidence="8 9" id="KW-0472">Membrane</keyword>
<organism evidence="12 13">
    <name type="scientific">Tribonema minus</name>
    <dbReference type="NCBI Taxonomy" id="303371"/>
    <lineage>
        <taxon>Eukaryota</taxon>
        <taxon>Sar</taxon>
        <taxon>Stramenopiles</taxon>
        <taxon>Ochrophyta</taxon>
        <taxon>PX clade</taxon>
        <taxon>Xanthophyceae</taxon>
        <taxon>Tribonematales</taxon>
        <taxon>Tribonemataceae</taxon>
        <taxon>Tribonema</taxon>
    </lineage>
</organism>
<dbReference type="InterPro" id="IPR026028">
    <property type="entry name" value="V-type_ATPase_116kDa_su_euka"/>
</dbReference>
<comment type="subcellular location">
    <subcellularLocation>
        <location evidence="1">Membrane</location>
        <topology evidence="1">Multi-pass membrane protein</topology>
    </subcellularLocation>
</comment>
<dbReference type="OrthoDB" id="10264220at2759"/>
<evidence type="ECO:0000256" key="2">
    <source>
        <dbReference type="ARBA" id="ARBA00009904"/>
    </source>
</evidence>
<dbReference type="PANTHER" id="PTHR11629:SF63">
    <property type="entry name" value="V-TYPE PROTON ATPASE SUBUNIT A"/>
    <property type="match status" value="1"/>
</dbReference>
<comment type="caution">
    <text evidence="12">The sequence shown here is derived from an EMBL/GenBank/DDBJ whole genome shotgun (WGS) entry which is preliminary data.</text>
</comment>
<keyword evidence="7 9" id="KW-0406">Ion transport</keyword>
<dbReference type="GO" id="GO:0046961">
    <property type="term" value="F:proton-transporting ATPase activity, rotational mechanism"/>
    <property type="evidence" value="ECO:0007669"/>
    <property type="project" value="InterPro"/>
</dbReference>
<evidence type="ECO:0000313" key="12">
    <source>
        <dbReference type="EMBL" id="KAG5186724.1"/>
    </source>
</evidence>
<dbReference type="GO" id="GO:0007035">
    <property type="term" value="P:vacuolar acidification"/>
    <property type="evidence" value="ECO:0007669"/>
    <property type="project" value="TreeGrafter"/>
</dbReference>
<dbReference type="Proteomes" id="UP000664859">
    <property type="component" value="Unassembled WGS sequence"/>
</dbReference>
<evidence type="ECO:0000256" key="5">
    <source>
        <dbReference type="ARBA" id="ARBA00022781"/>
    </source>
</evidence>
<feature type="transmembrane region" description="Helical" evidence="9">
    <location>
        <begin position="629"/>
        <end position="652"/>
    </location>
</feature>
<feature type="region of interest" description="Disordered" evidence="11">
    <location>
        <begin position="96"/>
        <end position="115"/>
    </location>
</feature>
<dbReference type="InterPro" id="IPR002490">
    <property type="entry name" value="V-ATPase_116kDa_su"/>
</dbReference>
<dbReference type="GO" id="GO:0000220">
    <property type="term" value="C:vacuolar proton-transporting V-type ATPase, V0 domain"/>
    <property type="evidence" value="ECO:0007669"/>
    <property type="project" value="InterPro"/>
</dbReference>
<feature type="transmembrane region" description="Helical" evidence="9">
    <location>
        <begin position="869"/>
        <end position="892"/>
    </location>
</feature>
<evidence type="ECO:0000256" key="3">
    <source>
        <dbReference type="ARBA" id="ARBA00022448"/>
    </source>
</evidence>
<keyword evidence="6 9" id="KW-1133">Transmembrane helix</keyword>
<dbReference type="PANTHER" id="PTHR11629">
    <property type="entry name" value="VACUOLAR PROTON ATPASES"/>
    <property type="match status" value="1"/>
</dbReference>
<dbReference type="EMBL" id="JAFCMP010000105">
    <property type="protein sequence ID" value="KAG5186724.1"/>
    <property type="molecule type" value="Genomic_DNA"/>
</dbReference>
<evidence type="ECO:0000256" key="9">
    <source>
        <dbReference type="RuleBase" id="RU361189"/>
    </source>
</evidence>
<reference evidence="12" key="1">
    <citation type="submission" date="2021-02" db="EMBL/GenBank/DDBJ databases">
        <title>First Annotated Genome of the Yellow-green Alga Tribonema minus.</title>
        <authorList>
            <person name="Mahan K.M."/>
        </authorList>
    </citation>
    <scope>NUCLEOTIDE SEQUENCE</scope>
    <source>
        <strain evidence="12">UTEX B ZZ1240</strain>
    </source>
</reference>
<evidence type="ECO:0000313" key="13">
    <source>
        <dbReference type="Proteomes" id="UP000664859"/>
    </source>
</evidence>
<evidence type="ECO:0000256" key="1">
    <source>
        <dbReference type="ARBA" id="ARBA00004141"/>
    </source>
</evidence>
<sequence>MASWFRSEDMTYVSLIMNEDAAHSCISDLGKLGVVQFTDLNPELTPFQRRYVNFIKRIDELERKIKFFGEEIHKFGLHAAYQGEVGPFIDSGGVVPGAPATADGAQPGSPPAPRSGVQLLETMERDMEKEEQSLVELNRYSERLTAEYNEKVEFQEVLLKTRGFFVSQVQVSRLHEEERVAGAYQAGDVEGGAKGSLASLRADARGPQLDSPREPHPLLGAGMREGAPEIKFSYIAGVVNLDDRSRFERQLFRSTRGNCYVRFSEIEQPLVDPSTGEAVPKLVFLVFFKSAAIEAKIKKICDAFGAKRYPVPDMDDYNAVRQLMDENYSDLHDARLVLLKNRDARIELCTSLAARLEIWNWVVLREKAAYHALNAFKPDVRGMLRGEGWVVSEALPLAQAAVRRVHANMGQGVPSYVEVMPQPWPTPPTFFKLNAFTVAYQEFVDTYGVPRYKEANPALFAAATFPFLYGVMYGDIGHGFCLFLGGLFLIYSDSKRPKGRRAGKDDEMAGGMYLARYMITMMGFFSVYAGLVYNDWFSIALDIFGTKYEWSEHAAKGDAATLKEGSYGDPSQVYPFGMDPSWHVAENELLFYNSMKMKMSVILGILQMTMGIILKAMNAKYFKQPLDFYLEFVPMIIFDGALFGYMVLLIFMKWGINWQERMYMATCLDTGFTPQGDACVLGVSTTGENLSSASKYVAAEMCPLNYGGTGDGCQPPNLITTLINIALAPGTVDDPMYKGQGGVQTFLLLVAFFCIPVLLFGKPYMLKKMETQRHTRQDSFASDSELVPGAGAHANNAGDAHAAGGHDDSHSFGEVIIHQAIETIEFVLGMVSNTASYLRLWALSLAHTELATVFWEKAMLTTIEMNNPIAVFCGFAVFMSVTFGVLLCMDVLECFLHALRLHWVEFQNKFYKADGYKFQPFSFHTVLENAPIY</sequence>